<gene>
    <name evidence="2" type="ORF">CONPUDRAFT_132613</name>
</gene>
<organism evidence="2 3">
    <name type="scientific">Coniophora puteana (strain RWD-64-598)</name>
    <name type="common">Brown rot fungus</name>
    <dbReference type="NCBI Taxonomy" id="741705"/>
    <lineage>
        <taxon>Eukaryota</taxon>
        <taxon>Fungi</taxon>
        <taxon>Dikarya</taxon>
        <taxon>Basidiomycota</taxon>
        <taxon>Agaricomycotina</taxon>
        <taxon>Agaricomycetes</taxon>
        <taxon>Agaricomycetidae</taxon>
        <taxon>Boletales</taxon>
        <taxon>Coniophorineae</taxon>
        <taxon>Coniophoraceae</taxon>
        <taxon>Coniophora</taxon>
    </lineage>
</organism>
<keyword evidence="3" id="KW-1185">Reference proteome</keyword>
<dbReference type="Proteomes" id="UP000053558">
    <property type="component" value="Unassembled WGS sequence"/>
</dbReference>
<dbReference type="InterPro" id="IPR002347">
    <property type="entry name" value="SDR_fam"/>
</dbReference>
<dbReference type="RefSeq" id="XP_007775065.1">
    <property type="nucleotide sequence ID" value="XM_007776875.1"/>
</dbReference>
<dbReference type="OrthoDB" id="542013at2759"/>
<dbReference type="GeneID" id="19200422"/>
<dbReference type="AlphaFoldDB" id="A0A5M3M6Y8"/>
<evidence type="ECO:0000313" key="3">
    <source>
        <dbReference type="Proteomes" id="UP000053558"/>
    </source>
</evidence>
<accession>A0A5M3M6Y8</accession>
<dbReference type="InterPro" id="IPR036291">
    <property type="entry name" value="NAD(P)-bd_dom_sf"/>
</dbReference>
<dbReference type="OMA" id="WETCLHT"/>
<sequence>MKLSMPTFYRDQWEWLPPVVRADLSNQTVVVIGANTGIGLEASIHFATMKPKRLIIACRSEGKGKEAVQEITKRTGYGSTELWLIDLSSFASVKAFADRFEREGGPLDILVMNAAVLPVKYEKSEDGWENALQVNNLSTSLLSLLLLPRMAEAGKKSGKASRLAIVSSDVHYWATIPSAVQEAAEPLKLLGSEEYCTATPQSIRPRYFETKLLNVLFTRALSDHLRPLPTVPVTPVAINPAYCWSQLRRDLKLDWGTWAFEWALARPSEHGARQLVFGALGNRDKEGMMRGAFVSKGTTQEVADWVLSDEGVRMQERIWEETIEILKEVDGRVDGIVKEYTMA</sequence>
<dbReference type="Gene3D" id="3.40.50.720">
    <property type="entry name" value="NAD(P)-binding Rossmann-like Domain"/>
    <property type="match status" value="1"/>
</dbReference>
<keyword evidence="1" id="KW-0560">Oxidoreductase</keyword>
<protein>
    <submittedName>
        <fullName evidence="2">Short-chain dehydrogenase</fullName>
    </submittedName>
</protein>
<dbReference type="PANTHER" id="PTHR43157">
    <property type="entry name" value="PHOSPHATIDYLINOSITOL-GLYCAN BIOSYNTHESIS CLASS F PROTEIN-RELATED"/>
    <property type="match status" value="1"/>
</dbReference>
<proteinExistence type="predicted"/>
<evidence type="ECO:0000313" key="2">
    <source>
        <dbReference type="EMBL" id="EIW75019.1"/>
    </source>
</evidence>
<dbReference type="SUPFAM" id="SSF51735">
    <property type="entry name" value="NAD(P)-binding Rossmann-fold domains"/>
    <property type="match status" value="1"/>
</dbReference>
<dbReference type="KEGG" id="cput:CONPUDRAFT_132613"/>
<dbReference type="EMBL" id="JH711590">
    <property type="protein sequence ID" value="EIW75019.1"/>
    <property type="molecule type" value="Genomic_DNA"/>
</dbReference>
<dbReference type="Pfam" id="PF00106">
    <property type="entry name" value="adh_short"/>
    <property type="match status" value="1"/>
</dbReference>
<comment type="caution">
    <text evidence="2">The sequence shown here is derived from an EMBL/GenBank/DDBJ whole genome shotgun (WGS) entry which is preliminary data.</text>
</comment>
<name>A0A5M3M6Y8_CONPW</name>
<dbReference type="PANTHER" id="PTHR43157:SF31">
    <property type="entry name" value="PHOSPHATIDYLINOSITOL-GLYCAN BIOSYNTHESIS CLASS F PROTEIN"/>
    <property type="match status" value="1"/>
</dbReference>
<reference evidence="3" key="1">
    <citation type="journal article" date="2012" name="Science">
        <title>The Paleozoic origin of enzymatic lignin decomposition reconstructed from 31 fungal genomes.</title>
        <authorList>
            <person name="Floudas D."/>
            <person name="Binder M."/>
            <person name="Riley R."/>
            <person name="Barry K."/>
            <person name="Blanchette R.A."/>
            <person name="Henrissat B."/>
            <person name="Martinez A.T."/>
            <person name="Otillar R."/>
            <person name="Spatafora J.W."/>
            <person name="Yadav J.S."/>
            <person name="Aerts A."/>
            <person name="Benoit I."/>
            <person name="Boyd A."/>
            <person name="Carlson A."/>
            <person name="Copeland A."/>
            <person name="Coutinho P.M."/>
            <person name="de Vries R.P."/>
            <person name="Ferreira P."/>
            <person name="Findley K."/>
            <person name="Foster B."/>
            <person name="Gaskell J."/>
            <person name="Glotzer D."/>
            <person name="Gorecki P."/>
            <person name="Heitman J."/>
            <person name="Hesse C."/>
            <person name="Hori C."/>
            <person name="Igarashi K."/>
            <person name="Jurgens J.A."/>
            <person name="Kallen N."/>
            <person name="Kersten P."/>
            <person name="Kohler A."/>
            <person name="Kuees U."/>
            <person name="Kumar T.K.A."/>
            <person name="Kuo A."/>
            <person name="LaButti K."/>
            <person name="Larrondo L.F."/>
            <person name="Lindquist E."/>
            <person name="Ling A."/>
            <person name="Lombard V."/>
            <person name="Lucas S."/>
            <person name="Lundell T."/>
            <person name="Martin R."/>
            <person name="McLaughlin D.J."/>
            <person name="Morgenstern I."/>
            <person name="Morin E."/>
            <person name="Murat C."/>
            <person name="Nagy L.G."/>
            <person name="Nolan M."/>
            <person name="Ohm R.A."/>
            <person name="Patyshakuliyeva A."/>
            <person name="Rokas A."/>
            <person name="Ruiz-Duenas F.J."/>
            <person name="Sabat G."/>
            <person name="Salamov A."/>
            <person name="Samejima M."/>
            <person name="Schmutz J."/>
            <person name="Slot J.C."/>
            <person name="St John F."/>
            <person name="Stenlid J."/>
            <person name="Sun H."/>
            <person name="Sun S."/>
            <person name="Syed K."/>
            <person name="Tsang A."/>
            <person name="Wiebenga A."/>
            <person name="Young D."/>
            <person name="Pisabarro A."/>
            <person name="Eastwood D.C."/>
            <person name="Martin F."/>
            <person name="Cullen D."/>
            <person name="Grigoriev I.V."/>
            <person name="Hibbett D.S."/>
        </authorList>
    </citation>
    <scope>NUCLEOTIDE SEQUENCE [LARGE SCALE GENOMIC DNA]</scope>
    <source>
        <strain evidence="3">RWD-64-598 SS2</strain>
    </source>
</reference>
<evidence type="ECO:0000256" key="1">
    <source>
        <dbReference type="ARBA" id="ARBA00023002"/>
    </source>
</evidence>
<dbReference type="GO" id="GO:0016491">
    <property type="term" value="F:oxidoreductase activity"/>
    <property type="evidence" value="ECO:0007669"/>
    <property type="project" value="UniProtKB-KW"/>
</dbReference>